<dbReference type="InterPro" id="IPR036156">
    <property type="entry name" value="Beta-gal/glucu_dom_sf"/>
</dbReference>
<evidence type="ECO:0000256" key="1">
    <source>
        <dbReference type="ARBA" id="ARBA00001412"/>
    </source>
</evidence>
<dbReference type="InterPro" id="IPR017853">
    <property type="entry name" value="GH"/>
</dbReference>
<dbReference type="InterPro" id="IPR050347">
    <property type="entry name" value="Bact_Beta-galactosidase"/>
</dbReference>
<sequence>MPLPSIDSTLGKTFQQPELTGINRVPMRATQVSFPSAAEALSQPREASPWWRSLDGDWRFLYRESPEQLPEAVETLTTEGEDWGDIPVPGMWSFHGYSFPHYTNVKMPFSEEPPFTPERNPTGVYARSFEVEPSWQGRRVVLHFGGVEGVLQVYLNGKFLGMNKDSRLPSEYDITEHVLWDQPNTLKAVVIQYSDASFVEDQDQWRLGGIHREVALYSTDRIYLEDIFARTDYNPATGDGDLDLTVRVEMGATPEAGWTIDWQLLDAEGASISGDMQTQPVETARGKLEYWPRVGAKVEASFATIQPWSAEQPHRYRLVVCLKSPSGEVVESTATWIGFRRVEIKDRELLINGKAVLIKGVNRHDHSDTEGKVVSEELMRKDLEVMKAFNVNAIRTAHYPNDPKFYDLCDEYGFYVVDEANVETHDFHNQICRDKRYLNAFVERGMRMVMRDKNHPSIIMWSLGNESGYGANHDAMAGWIRHYDSSRVLHYEGAISRGQSHSEWDQGHLATDVINPMYAHVHSLVEWVETVKDPRPVILCEYSHAMGNSNGSLKEYFEVFEKYEGLQGGFIWEWIDHGLKEITEDGEEYWAYGGDYGDTPNDANFVCDGLVWPDREPHPALFEFKKLAQPVAVTRQSADSTVFSIRSKQDFRSLDYLAAEWTLSGDGQPIASGSLQLEGIEPGASKDFDLVEVAAHQRDFQGEMLCLRFSFKLIIDEGLLAADHELAWEHFILQEAALISPTDVPAIAVPAEHDSLLTLTAGKLRAEISRVDGHLHSLQGSGENVLAEPLQFTWWRAGTDNDGIKLWDGQERKPLMRWKAAGLHETTQSLISQEVLADGSVQSVFKLSTPVHPNAGEWTQCIRLTEGGLWVQNELNCLAELPDLARVGNQFALSAGFEQVSYCGLGPYENYRDRAAGVWADVFETSVDELHVPYVMPQECGNRSDTRWCAFHNSESGASLRVQALGQPFEFKASHYTDADWFAAKHTYELNARPETYVSIDHLQRGLGSGSCGPDALEKYRIQPGAYQWAFLISLS</sequence>
<dbReference type="InterPro" id="IPR023232">
    <property type="entry name" value="Glyco_hydro_2_AS"/>
</dbReference>
<dbReference type="Pfam" id="PF02837">
    <property type="entry name" value="Glyco_hydro_2_N"/>
    <property type="match status" value="1"/>
</dbReference>
<dbReference type="PROSITE" id="PS00608">
    <property type="entry name" value="GLYCOSYL_HYDROL_F2_2"/>
    <property type="match status" value="1"/>
</dbReference>
<evidence type="ECO:0000313" key="10">
    <source>
        <dbReference type="Proteomes" id="UP001225316"/>
    </source>
</evidence>
<comment type="catalytic activity">
    <reaction evidence="1 7">
        <text>Hydrolysis of terminal non-reducing beta-D-galactose residues in beta-D-galactosides.</text>
        <dbReference type="EC" id="3.2.1.23"/>
    </reaction>
</comment>
<dbReference type="PANTHER" id="PTHR46323">
    <property type="entry name" value="BETA-GALACTOSIDASE"/>
    <property type="match status" value="1"/>
</dbReference>
<name>A0ABU1ARC8_9BACT</name>
<evidence type="ECO:0000256" key="3">
    <source>
        <dbReference type="ARBA" id="ARBA00012756"/>
    </source>
</evidence>
<evidence type="ECO:0000256" key="5">
    <source>
        <dbReference type="ARBA" id="ARBA00023295"/>
    </source>
</evidence>
<evidence type="ECO:0000256" key="2">
    <source>
        <dbReference type="ARBA" id="ARBA00007401"/>
    </source>
</evidence>
<dbReference type="SUPFAM" id="SSF49785">
    <property type="entry name" value="Galactose-binding domain-like"/>
    <property type="match status" value="1"/>
</dbReference>
<dbReference type="InterPro" id="IPR004199">
    <property type="entry name" value="B-gal_small/dom_5"/>
</dbReference>
<dbReference type="GO" id="GO:0016787">
    <property type="term" value="F:hydrolase activity"/>
    <property type="evidence" value="ECO:0007669"/>
    <property type="project" value="UniProtKB-KW"/>
</dbReference>
<dbReference type="InterPro" id="IPR006103">
    <property type="entry name" value="Glyco_hydro_2_cat"/>
</dbReference>
<dbReference type="InterPro" id="IPR011013">
    <property type="entry name" value="Gal_mutarotase_sf_dom"/>
</dbReference>
<dbReference type="Pfam" id="PF16353">
    <property type="entry name" value="LacZ_4"/>
    <property type="match status" value="1"/>
</dbReference>
<dbReference type="InterPro" id="IPR013783">
    <property type="entry name" value="Ig-like_fold"/>
</dbReference>
<dbReference type="EC" id="3.2.1.23" evidence="3 7"/>
<comment type="similarity">
    <text evidence="2 7">Belongs to the glycosyl hydrolase 2 family.</text>
</comment>
<dbReference type="PRINTS" id="PR00132">
    <property type="entry name" value="GLHYDRLASE2"/>
</dbReference>
<dbReference type="Pfam" id="PF00703">
    <property type="entry name" value="Glyco_hydro_2"/>
    <property type="match status" value="1"/>
</dbReference>
<proteinExistence type="inferred from homology"/>
<dbReference type="InterPro" id="IPR006102">
    <property type="entry name" value="Ig-like_GH2"/>
</dbReference>
<keyword evidence="10" id="KW-1185">Reference proteome</keyword>
<dbReference type="Gene3D" id="2.60.120.260">
    <property type="entry name" value="Galactose-binding domain-like"/>
    <property type="match status" value="1"/>
</dbReference>
<evidence type="ECO:0000256" key="4">
    <source>
        <dbReference type="ARBA" id="ARBA00022801"/>
    </source>
</evidence>
<comment type="caution">
    <text evidence="9">The sequence shown here is derived from an EMBL/GenBank/DDBJ whole genome shotgun (WGS) entry which is preliminary data.</text>
</comment>
<dbReference type="RefSeq" id="WP_308948823.1">
    <property type="nucleotide sequence ID" value="NZ_JARXHW010000006.1"/>
</dbReference>
<reference evidence="9 10" key="1">
    <citation type="submission" date="2023-04" db="EMBL/GenBank/DDBJ databases">
        <title>A novel bacteria isolated from coastal sediment.</title>
        <authorList>
            <person name="Liu X.-J."/>
            <person name="Du Z.-J."/>
        </authorList>
    </citation>
    <scope>NUCLEOTIDE SEQUENCE [LARGE SCALE GENOMIC DNA]</scope>
    <source>
        <strain evidence="9 10">SDUM461003</strain>
    </source>
</reference>
<dbReference type="SMART" id="SM01038">
    <property type="entry name" value="Bgal_small_N"/>
    <property type="match status" value="1"/>
</dbReference>
<dbReference type="InterPro" id="IPR023230">
    <property type="entry name" value="Glyco_hydro_2_CS"/>
</dbReference>
<dbReference type="SUPFAM" id="SSF51445">
    <property type="entry name" value="(Trans)glycosidases"/>
    <property type="match status" value="1"/>
</dbReference>
<dbReference type="Gene3D" id="2.60.40.10">
    <property type="entry name" value="Immunoglobulins"/>
    <property type="match status" value="2"/>
</dbReference>
<dbReference type="PROSITE" id="PS00719">
    <property type="entry name" value="GLYCOSYL_HYDROL_F2_1"/>
    <property type="match status" value="1"/>
</dbReference>
<dbReference type="EMBL" id="JARXHW010000006">
    <property type="protein sequence ID" value="MDQ8206711.1"/>
    <property type="molecule type" value="Genomic_DNA"/>
</dbReference>
<gene>
    <name evidence="9" type="ORF">QEH52_04270</name>
</gene>
<accession>A0ABU1ARC8</accession>
<dbReference type="Gene3D" id="2.70.98.10">
    <property type="match status" value="1"/>
</dbReference>
<organism evidence="9 10">
    <name type="scientific">Thalassobacterium maritimum</name>
    <dbReference type="NCBI Taxonomy" id="3041265"/>
    <lineage>
        <taxon>Bacteria</taxon>
        <taxon>Pseudomonadati</taxon>
        <taxon>Verrucomicrobiota</taxon>
        <taxon>Opitutia</taxon>
        <taxon>Puniceicoccales</taxon>
        <taxon>Coraliomargaritaceae</taxon>
        <taxon>Thalassobacterium</taxon>
    </lineage>
</organism>
<evidence type="ECO:0000256" key="7">
    <source>
        <dbReference type="RuleBase" id="RU361154"/>
    </source>
</evidence>
<dbReference type="SUPFAM" id="SSF49303">
    <property type="entry name" value="beta-Galactosidase/glucuronidase domain"/>
    <property type="match status" value="2"/>
</dbReference>
<evidence type="ECO:0000256" key="6">
    <source>
        <dbReference type="ARBA" id="ARBA00032230"/>
    </source>
</evidence>
<evidence type="ECO:0000313" key="9">
    <source>
        <dbReference type="EMBL" id="MDQ8206711.1"/>
    </source>
</evidence>
<dbReference type="InterPro" id="IPR008979">
    <property type="entry name" value="Galactose-bd-like_sf"/>
</dbReference>
<dbReference type="InterPro" id="IPR006101">
    <property type="entry name" value="Glyco_hydro_2"/>
</dbReference>
<dbReference type="Gene3D" id="3.20.20.80">
    <property type="entry name" value="Glycosidases"/>
    <property type="match status" value="1"/>
</dbReference>
<dbReference type="InterPro" id="IPR006104">
    <property type="entry name" value="Glyco_hydro_2_N"/>
</dbReference>
<dbReference type="PANTHER" id="PTHR46323:SF2">
    <property type="entry name" value="BETA-GALACTOSIDASE"/>
    <property type="match status" value="1"/>
</dbReference>
<dbReference type="Proteomes" id="UP001225316">
    <property type="component" value="Unassembled WGS sequence"/>
</dbReference>
<dbReference type="InterPro" id="IPR032312">
    <property type="entry name" value="LacZ_4"/>
</dbReference>
<protein>
    <recommendedName>
        <fullName evidence="3 7">Beta-galactosidase</fullName>
        <ecNumber evidence="3 7">3.2.1.23</ecNumber>
    </recommendedName>
    <alternativeName>
        <fullName evidence="6 7">Lactase</fullName>
    </alternativeName>
</protein>
<feature type="domain" description="Beta galactosidase small chain/" evidence="8">
    <location>
        <begin position="758"/>
        <end position="1034"/>
    </location>
</feature>
<evidence type="ECO:0000259" key="8">
    <source>
        <dbReference type="SMART" id="SM01038"/>
    </source>
</evidence>
<dbReference type="Pfam" id="PF02929">
    <property type="entry name" value="Bgal_small_N"/>
    <property type="match status" value="1"/>
</dbReference>
<dbReference type="InterPro" id="IPR014718">
    <property type="entry name" value="GH-type_carb-bd"/>
</dbReference>
<dbReference type="Pfam" id="PF02836">
    <property type="entry name" value="Glyco_hydro_2_C"/>
    <property type="match status" value="1"/>
</dbReference>
<keyword evidence="4 7" id="KW-0378">Hydrolase</keyword>
<keyword evidence="5 7" id="KW-0326">Glycosidase</keyword>
<dbReference type="SUPFAM" id="SSF74650">
    <property type="entry name" value="Galactose mutarotase-like"/>
    <property type="match status" value="1"/>
</dbReference>